<gene>
    <name evidence="1" type="ORF">RMCB_2815</name>
</gene>
<dbReference type="STRING" id="146020.RMCB_2815"/>
<evidence type="ECO:0000313" key="1">
    <source>
        <dbReference type="EMBL" id="GAS88719.1"/>
    </source>
</evidence>
<evidence type="ECO:0000313" key="2">
    <source>
        <dbReference type="Proteomes" id="UP000069620"/>
    </source>
</evidence>
<sequence>MGIQVAVLASVLLTAACTGESATPAASPTHAVSTDREDVLRSVRAVDTCALYGGEQSVAGRALTVLGPTSVLACDARIGEPGDKIDVSLGLNVGPATPAKEDSWVKHRTIDGVDVSSVSSLDAPNAPPKDQVVSWSCNFVARYPDATAITATVTAPPAVDACPIGEELIRTAIRQFAERPQRGQSDFPTTVLTGADPCAAIKRLQPAHRIDWNVPDSAVSTCTFSVDGAELTTSFDYRDPAQLAYDGEQPAVGGHRFVGDIQSGVFEVVVGDEFHVADKTLQPVVSIVDLSPEMNRIRLVAQAVADEY</sequence>
<reference evidence="2" key="2">
    <citation type="submission" date="2016-02" db="EMBL/GenBank/DDBJ databases">
        <title>Draft genome sequence of five rapidly growing Mycobacterium species.</title>
        <authorList>
            <person name="Katahira K."/>
            <person name="Gotou Y."/>
            <person name="Iida K."/>
            <person name="Ogura Y."/>
            <person name="Hayashi T."/>
        </authorList>
    </citation>
    <scope>NUCLEOTIDE SEQUENCE [LARGE SCALE GENOMIC DNA]</scope>
    <source>
        <strain evidence="2">JCM15654</strain>
    </source>
</reference>
<dbReference type="EMBL" id="BCSX01000024">
    <property type="protein sequence ID" value="GAS88719.1"/>
    <property type="molecule type" value="Genomic_DNA"/>
</dbReference>
<proteinExistence type="predicted"/>
<name>A0A100VZ67_9MYCO</name>
<dbReference type="Proteomes" id="UP000069620">
    <property type="component" value="Unassembled WGS sequence"/>
</dbReference>
<dbReference type="AlphaFoldDB" id="A0A100VZ67"/>
<comment type="caution">
    <text evidence="1">The sequence shown here is derived from an EMBL/GenBank/DDBJ whole genome shotgun (WGS) entry which is preliminary data.</text>
</comment>
<keyword evidence="2" id="KW-1185">Reference proteome</keyword>
<protein>
    <submittedName>
        <fullName evidence="1">Uncharacterized protein</fullName>
    </submittedName>
</protein>
<accession>A0A100VZ67</accession>
<organism evidence="1 2">
    <name type="scientific">Mycolicibacterium brisbanense</name>
    <dbReference type="NCBI Taxonomy" id="146020"/>
    <lineage>
        <taxon>Bacteria</taxon>
        <taxon>Bacillati</taxon>
        <taxon>Actinomycetota</taxon>
        <taxon>Actinomycetes</taxon>
        <taxon>Mycobacteriales</taxon>
        <taxon>Mycobacteriaceae</taxon>
        <taxon>Mycolicibacterium</taxon>
    </lineage>
</organism>
<reference evidence="2" key="1">
    <citation type="journal article" date="2016" name="Genome Announc.">
        <title>Draft Genome Sequences of Five Rapidly Growing Mycobacterium Species, M. thermoresistibile, M. fortuitum subsp. acetamidolyticum, M. canariasense, M. brisbanense, and M. novocastrense.</title>
        <authorList>
            <person name="Katahira K."/>
            <person name="Ogura Y."/>
            <person name="Gotoh Y."/>
            <person name="Hayashi T."/>
        </authorList>
    </citation>
    <scope>NUCLEOTIDE SEQUENCE [LARGE SCALE GENOMIC DNA]</scope>
    <source>
        <strain evidence="2">JCM15654</strain>
    </source>
</reference>